<dbReference type="PANTHER" id="PTHR33164">
    <property type="entry name" value="TRANSCRIPTIONAL REGULATOR, MARR FAMILY"/>
    <property type="match status" value="1"/>
</dbReference>
<accession>A8H5V4</accession>
<dbReference type="InterPro" id="IPR000835">
    <property type="entry name" value="HTH_MarR-typ"/>
</dbReference>
<dbReference type="SUPFAM" id="SSF46785">
    <property type="entry name" value="Winged helix' DNA-binding domain"/>
    <property type="match status" value="1"/>
</dbReference>
<feature type="domain" description="HTH marR-type" evidence="2">
    <location>
        <begin position="15"/>
        <end position="145"/>
    </location>
</feature>
<protein>
    <submittedName>
        <fullName evidence="3">Transcriptional regulator, MarR family</fullName>
    </submittedName>
</protein>
<dbReference type="eggNOG" id="COG1846">
    <property type="taxonomic scope" value="Bacteria"/>
</dbReference>
<comment type="subcellular location">
    <subcellularLocation>
        <location evidence="1">Cytoplasm</location>
    </subcellularLocation>
</comment>
<dbReference type="HOGENOM" id="CLU_083287_3_1_6"/>
<dbReference type="GO" id="GO:0003700">
    <property type="term" value="F:DNA-binding transcription factor activity"/>
    <property type="evidence" value="ECO:0007669"/>
    <property type="project" value="InterPro"/>
</dbReference>
<dbReference type="PANTHER" id="PTHR33164:SF5">
    <property type="entry name" value="ORGANIC HYDROPEROXIDE RESISTANCE TRANSCRIPTIONAL REGULATOR"/>
    <property type="match status" value="1"/>
</dbReference>
<name>A8H5V4_SHEPA</name>
<dbReference type="Gene3D" id="1.10.10.10">
    <property type="entry name" value="Winged helix-like DNA-binding domain superfamily/Winged helix DNA-binding domain"/>
    <property type="match status" value="1"/>
</dbReference>
<reference evidence="3 4" key="1">
    <citation type="submission" date="2007-10" db="EMBL/GenBank/DDBJ databases">
        <title>Complete sequence of Shewanella pealeana ATCC 700345.</title>
        <authorList>
            <consortium name="US DOE Joint Genome Institute"/>
            <person name="Copeland A."/>
            <person name="Lucas S."/>
            <person name="Lapidus A."/>
            <person name="Barry K."/>
            <person name="Glavina del Rio T."/>
            <person name="Dalin E."/>
            <person name="Tice H."/>
            <person name="Pitluck S."/>
            <person name="Chertkov O."/>
            <person name="Brettin T."/>
            <person name="Bruce D."/>
            <person name="Detter J.C."/>
            <person name="Han C."/>
            <person name="Schmutz J."/>
            <person name="Larimer F."/>
            <person name="Land M."/>
            <person name="Hauser L."/>
            <person name="Kyrpides N."/>
            <person name="Kim E."/>
            <person name="Zhao J.-S.Z."/>
            <person name="Manno D."/>
            <person name="Hawari J."/>
            <person name="Richardson P."/>
        </authorList>
    </citation>
    <scope>NUCLEOTIDE SEQUENCE [LARGE SCALE GENOMIC DNA]</scope>
    <source>
        <strain evidence="4">ATCC 700345 / ANG-SQ1</strain>
    </source>
</reference>
<evidence type="ECO:0000256" key="1">
    <source>
        <dbReference type="ARBA" id="ARBA00004496"/>
    </source>
</evidence>
<dbReference type="InterPro" id="IPR036388">
    <property type="entry name" value="WH-like_DNA-bd_sf"/>
</dbReference>
<evidence type="ECO:0000313" key="4">
    <source>
        <dbReference type="Proteomes" id="UP000002608"/>
    </source>
</evidence>
<gene>
    <name evidence="3" type="ordered locus">Spea_2621</name>
</gene>
<dbReference type="KEGG" id="spl:Spea_2621"/>
<dbReference type="RefSeq" id="WP_012155847.1">
    <property type="nucleotide sequence ID" value="NC_009901.1"/>
</dbReference>
<dbReference type="PROSITE" id="PS50995">
    <property type="entry name" value="HTH_MARR_2"/>
    <property type="match status" value="1"/>
</dbReference>
<dbReference type="PRINTS" id="PR00598">
    <property type="entry name" value="HTHMARR"/>
</dbReference>
<dbReference type="AlphaFoldDB" id="A8H5V4"/>
<dbReference type="EMBL" id="CP000851">
    <property type="protein sequence ID" value="ABV87941.1"/>
    <property type="molecule type" value="Genomic_DNA"/>
</dbReference>
<dbReference type="Pfam" id="PF01047">
    <property type="entry name" value="MarR"/>
    <property type="match status" value="1"/>
</dbReference>
<evidence type="ECO:0000259" key="2">
    <source>
        <dbReference type="PROSITE" id="PS50995"/>
    </source>
</evidence>
<dbReference type="InterPro" id="IPR039422">
    <property type="entry name" value="MarR/SlyA-like"/>
</dbReference>
<dbReference type="STRING" id="398579.Spea_2621"/>
<sequence length="154" mass="17668">MTNNNSNNTVDACLSDNVCFALYTAANALMRAYRPLLERYELTYPQYLVMQSLWLQDRVSLTQISKSTRLDMGTLTPIVKRLEAKGFLQRLADESDERKKVIVLTDDGFKLKLEALALKQTLLDKVNMTDEQVESLRTLCLSLTYELTHELTQK</sequence>
<dbReference type="InterPro" id="IPR036390">
    <property type="entry name" value="WH_DNA-bd_sf"/>
</dbReference>
<dbReference type="Proteomes" id="UP000002608">
    <property type="component" value="Chromosome"/>
</dbReference>
<dbReference type="GO" id="GO:0005737">
    <property type="term" value="C:cytoplasm"/>
    <property type="evidence" value="ECO:0007669"/>
    <property type="project" value="UniProtKB-SubCell"/>
</dbReference>
<organism evidence="3 4">
    <name type="scientific">Shewanella pealeana (strain ATCC 700345 / ANG-SQ1)</name>
    <dbReference type="NCBI Taxonomy" id="398579"/>
    <lineage>
        <taxon>Bacteria</taxon>
        <taxon>Pseudomonadati</taxon>
        <taxon>Pseudomonadota</taxon>
        <taxon>Gammaproteobacteria</taxon>
        <taxon>Alteromonadales</taxon>
        <taxon>Shewanellaceae</taxon>
        <taxon>Shewanella</taxon>
    </lineage>
</organism>
<evidence type="ECO:0000313" key="3">
    <source>
        <dbReference type="EMBL" id="ABV87941.1"/>
    </source>
</evidence>
<proteinExistence type="predicted"/>
<dbReference type="GO" id="GO:0006950">
    <property type="term" value="P:response to stress"/>
    <property type="evidence" value="ECO:0007669"/>
    <property type="project" value="TreeGrafter"/>
</dbReference>
<dbReference type="SMART" id="SM00347">
    <property type="entry name" value="HTH_MARR"/>
    <property type="match status" value="1"/>
</dbReference>
<keyword evidence="4" id="KW-1185">Reference proteome</keyword>